<evidence type="ECO:0000256" key="2">
    <source>
        <dbReference type="ARBA" id="ARBA00022729"/>
    </source>
</evidence>
<evidence type="ECO:0000313" key="7">
    <source>
        <dbReference type="EMBL" id="NYD57917.1"/>
    </source>
</evidence>
<dbReference type="Proteomes" id="UP000516957">
    <property type="component" value="Unassembled WGS sequence"/>
</dbReference>
<proteinExistence type="predicted"/>
<dbReference type="EMBL" id="JACCBE010000001">
    <property type="protein sequence ID" value="NYD57917.1"/>
    <property type="molecule type" value="Genomic_DNA"/>
</dbReference>
<dbReference type="RefSeq" id="WP_179615606.1">
    <property type="nucleotide sequence ID" value="NZ_CP059163.1"/>
</dbReference>
<dbReference type="PANTHER" id="PTHR39210">
    <property type="entry name" value="HEPARIN-SULFATE LYASE"/>
    <property type="match status" value="1"/>
</dbReference>
<dbReference type="AlphaFoldDB" id="A0A7Y9F1K7"/>
<keyword evidence="2" id="KW-0732">Signal</keyword>
<sequence length="641" mass="69170">MTAPTADAPTPQRPVVPSGRAGWWHDYVCPTHGTELLHDPDRVEGEPHLCPHGCRLSGAELDGAWRVLSHQACARTLRTSARRYLRTGDAGDRALAVGLVHDYVEVYREVLAAGWSSSSQEWMLRGKLFSQALTESIWGVAVADGVLALATGSAVHGHDAADLQPARDLLTPLGETVHAARRTLVEERGELRNNYTAWLDAAGALCARASLALGDEAADLEQWQEGPHGLHAFLEAAVGDDGWEWEGSTYYHLFVLRACLLGLGGSAPRSLPEPVADRLERMLAVLVGLATEAGVLPVLHDGPYARVPAQQELLEVAVLGRQLVDLPGLDRLEAHARAALTPAGTGLEDDLDGWFDGPPRAAREPRPARSVHWPEAGFLVLRPPSGRWQAVVDAGPHGGSHGHHDKLGLYLYGREEQWQPAPGVPPYASHLRLQHYARTLAHPTVRVDDADQAPCTGRVARWETTERGARASVAADDAYDGVRLERHLEMTERYLLDAVLVRAETPRTLDLGLRPAAGIAVQGGADHWRTTWGSGAQEGSELVALHVASGPSAFRVVPGRGPSDDPARVLPVVDWHAEGDQVWFVSAYQPADDPHGPRSVQVRTTPEGLTVEVGLGDGTTETHRLHPLPPTTPTTPAEDPQ</sequence>
<keyword evidence="8" id="KW-1185">Reference proteome</keyword>
<dbReference type="PANTHER" id="PTHR39210:SF1">
    <property type="entry name" value="HEPARIN-SULFATE LYASE"/>
    <property type="match status" value="1"/>
</dbReference>
<evidence type="ECO:0000256" key="1">
    <source>
        <dbReference type="ARBA" id="ARBA00004418"/>
    </source>
</evidence>
<dbReference type="GO" id="GO:0016829">
    <property type="term" value="F:lyase activity"/>
    <property type="evidence" value="ECO:0007669"/>
    <property type="project" value="UniProtKB-KW"/>
</dbReference>
<gene>
    <name evidence="7" type="ORF">BKA08_002155</name>
</gene>
<dbReference type="InterPro" id="IPR008929">
    <property type="entry name" value="Chondroitin_lyas"/>
</dbReference>
<name>A0A7Y9F1K7_9ACTN</name>
<reference evidence="7 8" key="1">
    <citation type="submission" date="2020-07" db="EMBL/GenBank/DDBJ databases">
        <title>Sequencing the genomes of 1000 actinobacteria strains.</title>
        <authorList>
            <person name="Klenk H.-P."/>
        </authorList>
    </citation>
    <scope>NUCLEOTIDE SEQUENCE [LARGE SCALE GENOMIC DNA]</scope>
    <source>
        <strain evidence="7 8">DSM 18965</strain>
    </source>
</reference>
<feature type="region of interest" description="Disordered" evidence="5">
    <location>
        <begin position="617"/>
        <end position="641"/>
    </location>
</feature>
<organism evidence="7 8">
    <name type="scientific">Nocardioides marinisabuli</name>
    <dbReference type="NCBI Taxonomy" id="419476"/>
    <lineage>
        <taxon>Bacteria</taxon>
        <taxon>Bacillati</taxon>
        <taxon>Actinomycetota</taxon>
        <taxon>Actinomycetes</taxon>
        <taxon>Propionibacteriales</taxon>
        <taxon>Nocardioidaceae</taxon>
        <taxon>Nocardioides</taxon>
    </lineage>
</organism>
<evidence type="ECO:0000259" key="6">
    <source>
        <dbReference type="Pfam" id="PF07940"/>
    </source>
</evidence>
<feature type="domain" description="Heparinase II/III-like C-terminal" evidence="6">
    <location>
        <begin position="366"/>
        <end position="530"/>
    </location>
</feature>
<accession>A0A7Y9F1K7</accession>
<keyword evidence="3" id="KW-0574">Periplasm</keyword>
<dbReference type="InterPro" id="IPR012480">
    <property type="entry name" value="Hepar_II_III_C"/>
</dbReference>
<comment type="subcellular location">
    <subcellularLocation>
        <location evidence="1">Periplasm</location>
    </subcellularLocation>
</comment>
<evidence type="ECO:0000256" key="5">
    <source>
        <dbReference type="SAM" id="MobiDB-lite"/>
    </source>
</evidence>
<dbReference type="Gene3D" id="1.50.10.100">
    <property type="entry name" value="Chondroitin AC/alginate lyase"/>
    <property type="match status" value="1"/>
</dbReference>
<keyword evidence="4" id="KW-0456">Lyase</keyword>
<comment type="caution">
    <text evidence="7">The sequence shown here is derived from an EMBL/GenBank/DDBJ whole genome shotgun (WGS) entry which is preliminary data.</text>
</comment>
<dbReference type="GO" id="GO:0042597">
    <property type="term" value="C:periplasmic space"/>
    <property type="evidence" value="ECO:0007669"/>
    <property type="project" value="UniProtKB-SubCell"/>
</dbReference>
<dbReference type="Pfam" id="PF07940">
    <property type="entry name" value="Hepar_II_III_C"/>
    <property type="match status" value="1"/>
</dbReference>
<dbReference type="SUPFAM" id="SSF48230">
    <property type="entry name" value="Chondroitin AC/alginate lyase"/>
    <property type="match status" value="1"/>
</dbReference>
<dbReference type="Gene3D" id="2.70.98.70">
    <property type="match status" value="1"/>
</dbReference>
<protein>
    <recommendedName>
        <fullName evidence="6">Heparinase II/III-like C-terminal domain-containing protein</fullName>
    </recommendedName>
</protein>
<evidence type="ECO:0000256" key="4">
    <source>
        <dbReference type="ARBA" id="ARBA00023239"/>
    </source>
</evidence>
<evidence type="ECO:0000256" key="3">
    <source>
        <dbReference type="ARBA" id="ARBA00022764"/>
    </source>
</evidence>
<evidence type="ECO:0000313" key="8">
    <source>
        <dbReference type="Proteomes" id="UP000516957"/>
    </source>
</evidence>